<name>A0A9P0BEU2_BRAAE</name>
<sequence>MSFSPTKRTDHEKIQTKKNKCGENVVLSAFRLKVRDILVLQQHNNIKGSVENTLSESFQQHLVCELIKKNVNSNCNGEPECPNTFSLSQIRGKPLCVAVRPENKKEIKQISAAAVSNQTNCGISTNKVLEVSKAFRIAAEDRNLFEPNLKRKLSKINHKLDSFFHVENENFIKTVKDVSNAETKELVICKNFENFLNYVLELRSHIKLGLDGGGGFLKLCVSLNLINNETVDESYYEGTKAKSRRQNFKDGIVAKKFKETGVKKLFILGIVSDTQENYANSNTLCNKINFSCNKFREWEASGRDKKNSKEFKCCVNMPIIKENPDTLIIDVFPPPELHLVLGVVNTIFEKMEALYINDALKWAVECGLSRVITNGGRKWMR</sequence>
<dbReference type="AlphaFoldDB" id="A0A9P0BEU2"/>
<dbReference type="OrthoDB" id="6769802at2759"/>
<evidence type="ECO:0000313" key="2">
    <source>
        <dbReference type="Proteomes" id="UP001154078"/>
    </source>
</evidence>
<dbReference type="Proteomes" id="UP001154078">
    <property type="component" value="Chromosome 7"/>
</dbReference>
<gene>
    <name evidence="1" type="ORF">MELIAE_LOCUS10255</name>
</gene>
<evidence type="ECO:0000313" key="1">
    <source>
        <dbReference type="EMBL" id="CAH0560520.1"/>
    </source>
</evidence>
<keyword evidence="2" id="KW-1185">Reference proteome</keyword>
<reference evidence="1" key="1">
    <citation type="submission" date="2021-12" db="EMBL/GenBank/DDBJ databases">
        <authorList>
            <person name="King R."/>
        </authorList>
    </citation>
    <scope>NUCLEOTIDE SEQUENCE</scope>
</reference>
<organism evidence="1 2">
    <name type="scientific">Brassicogethes aeneus</name>
    <name type="common">Rape pollen beetle</name>
    <name type="synonym">Meligethes aeneus</name>
    <dbReference type="NCBI Taxonomy" id="1431903"/>
    <lineage>
        <taxon>Eukaryota</taxon>
        <taxon>Metazoa</taxon>
        <taxon>Ecdysozoa</taxon>
        <taxon>Arthropoda</taxon>
        <taxon>Hexapoda</taxon>
        <taxon>Insecta</taxon>
        <taxon>Pterygota</taxon>
        <taxon>Neoptera</taxon>
        <taxon>Endopterygota</taxon>
        <taxon>Coleoptera</taxon>
        <taxon>Polyphaga</taxon>
        <taxon>Cucujiformia</taxon>
        <taxon>Nitidulidae</taxon>
        <taxon>Meligethinae</taxon>
        <taxon>Brassicogethes</taxon>
    </lineage>
</organism>
<accession>A0A9P0BEU2</accession>
<dbReference type="EMBL" id="OV121138">
    <property type="protein sequence ID" value="CAH0560520.1"/>
    <property type="molecule type" value="Genomic_DNA"/>
</dbReference>
<protein>
    <submittedName>
        <fullName evidence="1">Uncharacterized protein</fullName>
    </submittedName>
</protein>
<proteinExistence type="predicted"/>